<dbReference type="PANTHER" id="PTHR33360">
    <property type="entry name" value="TRANSPOSASE FOR INSERTION SEQUENCE ELEMENT IS200"/>
    <property type="match status" value="1"/>
</dbReference>
<evidence type="ECO:0000313" key="2">
    <source>
        <dbReference type="EMBL" id="OKY79092.1"/>
    </source>
</evidence>
<dbReference type="GO" id="GO:0003677">
    <property type="term" value="F:DNA binding"/>
    <property type="evidence" value="ECO:0007669"/>
    <property type="project" value="InterPro"/>
</dbReference>
<proteinExistence type="predicted"/>
<dbReference type="GO" id="GO:0004803">
    <property type="term" value="F:transposase activity"/>
    <property type="evidence" value="ECO:0007669"/>
    <property type="project" value="InterPro"/>
</dbReference>
<sequence>MKYRRNIFTGKGVISELKYRARRIAENYNIEIKNQETDKDHTHIIFSTKPTADLTKFINALKTGTSKAIRHRFDIEDELWENTFWSDSYCLITTGEVTLNQLKQYVENQGSERNEE</sequence>
<evidence type="ECO:0000259" key="1">
    <source>
        <dbReference type="SMART" id="SM01321"/>
    </source>
</evidence>
<dbReference type="GO" id="GO:0006313">
    <property type="term" value="P:DNA transposition"/>
    <property type="evidence" value="ECO:0007669"/>
    <property type="project" value="InterPro"/>
</dbReference>
<dbReference type="NCBIfam" id="NF033573">
    <property type="entry name" value="transpos_IS200"/>
    <property type="match status" value="1"/>
</dbReference>
<dbReference type="STRING" id="1903181.BTN85_1598"/>
<dbReference type="PANTHER" id="PTHR33360:SF4">
    <property type="entry name" value="TRANSPOSASE IS200-LIKE PROTEIN"/>
    <property type="match status" value="1"/>
</dbReference>
<dbReference type="SUPFAM" id="SSF143422">
    <property type="entry name" value="Transposase IS200-like"/>
    <property type="match status" value="1"/>
</dbReference>
<organism evidence="2 3">
    <name type="scientific">Methanohalarchaeum thermophilum</name>
    <dbReference type="NCBI Taxonomy" id="1903181"/>
    <lineage>
        <taxon>Archaea</taxon>
        <taxon>Methanobacteriati</taxon>
        <taxon>Methanobacteriota</taxon>
        <taxon>Methanonatronarchaeia</taxon>
        <taxon>Methanonatronarchaeales</taxon>
        <taxon>Methanonatronarchaeaceae</taxon>
        <taxon>Candidatus Methanohalarchaeum</taxon>
    </lineage>
</organism>
<protein>
    <submittedName>
        <fullName evidence="2">REP element-mobilizing transposase RayT</fullName>
    </submittedName>
</protein>
<gene>
    <name evidence="2" type="ORF">BTN85_1598</name>
</gene>
<dbReference type="SMART" id="SM01321">
    <property type="entry name" value="Y1_Tnp"/>
    <property type="match status" value="1"/>
</dbReference>
<dbReference type="AlphaFoldDB" id="A0A1Q6DXQ0"/>
<reference evidence="2" key="1">
    <citation type="submission" date="2016-12" db="EMBL/GenBank/DDBJ databases">
        <title>Discovery of methanogenic haloarchaea.</title>
        <authorList>
            <person name="Sorokin D.Y."/>
            <person name="Makarova K.S."/>
            <person name="Abbas B."/>
            <person name="Ferrer M."/>
            <person name="Golyshin P.N."/>
        </authorList>
    </citation>
    <scope>NUCLEOTIDE SEQUENCE [LARGE SCALE GENOMIC DNA]</scope>
    <source>
        <strain evidence="2">HMET1</strain>
    </source>
</reference>
<evidence type="ECO:0000313" key="3">
    <source>
        <dbReference type="Proteomes" id="UP000185744"/>
    </source>
</evidence>
<dbReference type="Pfam" id="PF01797">
    <property type="entry name" value="Y1_Tnp"/>
    <property type="match status" value="1"/>
</dbReference>
<dbReference type="Proteomes" id="UP000185744">
    <property type="component" value="Unassembled WGS sequence"/>
</dbReference>
<dbReference type="Gene3D" id="3.30.70.1290">
    <property type="entry name" value="Transposase IS200-like"/>
    <property type="match status" value="1"/>
</dbReference>
<dbReference type="InterPro" id="IPR002686">
    <property type="entry name" value="Transposase_17"/>
</dbReference>
<dbReference type="InterPro" id="IPR036515">
    <property type="entry name" value="Transposase_17_sf"/>
</dbReference>
<name>A0A1Q6DXQ0_METT1</name>
<keyword evidence="3" id="KW-1185">Reference proteome</keyword>
<accession>A0A1Q6DXQ0</accession>
<comment type="caution">
    <text evidence="2">The sequence shown here is derived from an EMBL/GenBank/DDBJ whole genome shotgun (WGS) entry which is preliminary data.</text>
</comment>
<feature type="domain" description="Transposase IS200-like" evidence="1">
    <location>
        <begin position="1"/>
        <end position="109"/>
    </location>
</feature>
<dbReference type="InParanoid" id="A0A1Q6DXQ0"/>
<dbReference type="EMBL" id="MSDW01000001">
    <property type="protein sequence ID" value="OKY79092.1"/>
    <property type="molecule type" value="Genomic_DNA"/>
</dbReference>